<keyword evidence="2" id="KW-0186">Copper</keyword>
<reference evidence="5" key="1">
    <citation type="journal article" date="2019" name="Int. J. Syst. Evol. Microbiol.">
        <title>The Global Catalogue of Microorganisms (GCM) 10K type strain sequencing project: providing services to taxonomists for standard genome sequencing and annotation.</title>
        <authorList>
            <consortium name="The Broad Institute Genomics Platform"/>
            <consortium name="The Broad Institute Genome Sequencing Center for Infectious Disease"/>
            <person name="Wu L."/>
            <person name="Ma J."/>
        </authorList>
    </citation>
    <scope>NUCLEOTIDE SEQUENCE [LARGE SCALE GENOMIC DNA]</scope>
    <source>
        <strain evidence="5">CCUG 54329</strain>
    </source>
</reference>
<organism evidence="4 5">
    <name type="scientific">Sphingobium olei</name>
    <dbReference type="NCBI Taxonomy" id="420955"/>
    <lineage>
        <taxon>Bacteria</taxon>
        <taxon>Pseudomonadati</taxon>
        <taxon>Pseudomonadota</taxon>
        <taxon>Alphaproteobacteria</taxon>
        <taxon>Sphingomonadales</taxon>
        <taxon>Sphingomonadaceae</taxon>
        <taxon>Sphingobium</taxon>
    </lineage>
</organism>
<name>A0ABW3NXC4_9SPHN</name>
<protein>
    <submittedName>
        <fullName evidence="4">Copper resistance protein CopC</fullName>
    </submittedName>
</protein>
<evidence type="ECO:0000259" key="3">
    <source>
        <dbReference type="Pfam" id="PF04234"/>
    </source>
</evidence>
<comment type="caution">
    <text evidence="4">The sequence shown here is derived from an EMBL/GenBank/DDBJ whole genome shotgun (WGS) entry which is preliminary data.</text>
</comment>
<accession>A0ABW3NXC4</accession>
<dbReference type="SUPFAM" id="SSF81296">
    <property type="entry name" value="E set domains"/>
    <property type="match status" value="1"/>
</dbReference>
<evidence type="ECO:0000256" key="1">
    <source>
        <dbReference type="ARBA" id="ARBA00022729"/>
    </source>
</evidence>
<evidence type="ECO:0000313" key="4">
    <source>
        <dbReference type="EMBL" id="MFD1103958.1"/>
    </source>
</evidence>
<dbReference type="InterPro" id="IPR007348">
    <property type="entry name" value="CopC_dom"/>
</dbReference>
<dbReference type="InterPro" id="IPR014755">
    <property type="entry name" value="Cu-Rt/internalin_Ig-like"/>
</dbReference>
<dbReference type="Gene3D" id="2.60.40.1220">
    <property type="match status" value="1"/>
</dbReference>
<proteinExistence type="predicted"/>
<feature type="domain" description="CopC" evidence="3">
    <location>
        <begin position="15"/>
        <end position="54"/>
    </location>
</feature>
<dbReference type="EMBL" id="JBHTLS010000011">
    <property type="protein sequence ID" value="MFD1103958.1"/>
    <property type="molecule type" value="Genomic_DNA"/>
</dbReference>
<evidence type="ECO:0000256" key="2">
    <source>
        <dbReference type="ARBA" id="ARBA00023008"/>
    </source>
</evidence>
<dbReference type="Proteomes" id="UP001597203">
    <property type="component" value="Unassembled WGS sequence"/>
</dbReference>
<dbReference type="InterPro" id="IPR014756">
    <property type="entry name" value="Ig_E-set"/>
</dbReference>
<keyword evidence="5" id="KW-1185">Reference proteome</keyword>
<dbReference type="RefSeq" id="WP_380909089.1">
    <property type="nucleotide sequence ID" value="NZ_JBHTLS010000011.1"/>
</dbReference>
<sequence>MAAMKMASASALSSDGRTLVITPKSPLPSGRYSVAWNVVSTDTHKVAGTYVFAVK</sequence>
<gene>
    <name evidence="4" type="ORF">ACFQ24_03385</name>
</gene>
<keyword evidence="1" id="KW-0732">Signal</keyword>
<dbReference type="Pfam" id="PF04234">
    <property type="entry name" value="CopC"/>
    <property type="match status" value="1"/>
</dbReference>
<evidence type="ECO:0000313" key="5">
    <source>
        <dbReference type="Proteomes" id="UP001597203"/>
    </source>
</evidence>